<proteinExistence type="predicted"/>
<name>A0ABV5X227_9MICO</name>
<sequence length="124" mass="13690">MALHYIHDITIDTDIIPAEVMAAFRDVTTNDDGKLMAIGRDAEREIRAWAARRSRPAAVETTGGAAHAAPLATEKQVNYIMRLIDRGAHEEGGFISGGPTTIDQVRRMTRRDASMYIDSLTSNY</sequence>
<dbReference type="Proteomes" id="UP001589707">
    <property type="component" value="Unassembled WGS sequence"/>
</dbReference>
<gene>
    <name evidence="1" type="ORF">ACFFN1_06755</name>
</gene>
<reference evidence="1 2" key="1">
    <citation type="submission" date="2024-09" db="EMBL/GenBank/DDBJ databases">
        <authorList>
            <person name="Sun Q."/>
            <person name="Mori K."/>
        </authorList>
    </citation>
    <scope>NUCLEOTIDE SEQUENCE [LARGE SCALE GENOMIC DNA]</scope>
    <source>
        <strain evidence="1 2">JCM 11683</strain>
    </source>
</reference>
<comment type="caution">
    <text evidence="1">The sequence shown here is derived from an EMBL/GenBank/DDBJ whole genome shotgun (WGS) entry which is preliminary data.</text>
</comment>
<organism evidence="1 2">
    <name type="scientific">Brevibacterium otitidis</name>
    <dbReference type="NCBI Taxonomy" id="53364"/>
    <lineage>
        <taxon>Bacteria</taxon>
        <taxon>Bacillati</taxon>
        <taxon>Actinomycetota</taxon>
        <taxon>Actinomycetes</taxon>
        <taxon>Micrococcales</taxon>
        <taxon>Brevibacteriaceae</taxon>
        <taxon>Brevibacterium</taxon>
    </lineage>
</organism>
<evidence type="ECO:0000313" key="1">
    <source>
        <dbReference type="EMBL" id="MFB9776101.1"/>
    </source>
</evidence>
<keyword evidence="2" id="KW-1185">Reference proteome</keyword>
<evidence type="ECO:0000313" key="2">
    <source>
        <dbReference type="Proteomes" id="UP001589707"/>
    </source>
</evidence>
<dbReference type="EMBL" id="JBHMAU010000046">
    <property type="protein sequence ID" value="MFB9776101.1"/>
    <property type="molecule type" value="Genomic_DNA"/>
</dbReference>
<protein>
    <submittedName>
        <fullName evidence="1">Uncharacterized protein</fullName>
    </submittedName>
</protein>
<dbReference type="RefSeq" id="WP_376839770.1">
    <property type="nucleotide sequence ID" value="NZ_JBHMAU010000046.1"/>
</dbReference>
<accession>A0ABV5X227</accession>